<sequence length="68" mass="7712">MGAVFLFLVGFGLAITGGISLIFYLNFLPAGLLWSDYFAFIVTRIECYFLPIGLLIIWLVIYRFSNNP</sequence>
<proteinExistence type="predicted"/>
<comment type="caution">
    <text evidence="2">The sequence shown here is derived from an EMBL/GenBank/DDBJ whole genome shotgun (WGS) entry which is preliminary data.</text>
</comment>
<protein>
    <submittedName>
        <fullName evidence="2">Uncharacterized protein</fullName>
    </submittedName>
</protein>
<dbReference type="RefSeq" id="WP_047186437.1">
    <property type="nucleotide sequence ID" value="NZ_JAHHXM010000038.1"/>
</dbReference>
<name>A0ABR5MNJ7_9BACI</name>
<reference evidence="2 3" key="1">
    <citation type="submission" date="2015-07" db="EMBL/GenBank/DDBJ databases">
        <title>High-quality draft genome sequence of Oceanobacillus caeni HM6, a bacillus isolated from a human feces.</title>
        <authorList>
            <person name="Kumar J."/>
            <person name="Verma M.K."/>
            <person name="Pandey R."/>
            <person name="Bhambi M."/>
            <person name="Chauhan N."/>
        </authorList>
    </citation>
    <scope>NUCLEOTIDE SEQUENCE [LARGE SCALE GENOMIC DNA]</scope>
    <source>
        <strain evidence="2 3">HM6</strain>
    </source>
</reference>
<keyword evidence="3" id="KW-1185">Reference proteome</keyword>
<gene>
    <name evidence="2" type="ORF">AFL42_00130</name>
</gene>
<accession>A0ABR5MNJ7</accession>
<keyword evidence="1" id="KW-0472">Membrane</keyword>
<feature type="transmembrane region" description="Helical" evidence="1">
    <location>
        <begin position="37"/>
        <end position="62"/>
    </location>
</feature>
<keyword evidence="1" id="KW-0812">Transmembrane</keyword>
<keyword evidence="1" id="KW-1133">Transmembrane helix</keyword>
<evidence type="ECO:0000313" key="3">
    <source>
        <dbReference type="Proteomes" id="UP000037854"/>
    </source>
</evidence>
<dbReference type="Proteomes" id="UP000037854">
    <property type="component" value="Unassembled WGS sequence"/>
</dbReference>
<organism evidence="2 3">
    <name type="scientific">Oceanobacillus caeni</name>
    <dbReference type="NCBI Taxonomy" id="405946"/>
    <lineage>
        <taxon>Bacteria</taxon>
        <taxon>Bacillati</taxon>
        <taxon>Bacillota</taxon>
        <taxon>Bacilli</taxon>
        <taxon>Bacillales</taxon>
        <taxon>Bacillaceae</taxon>
        <taxon>Oceanobacillus</taxon>
    </lineage>
</organism>
<dbReference type="Pfam" id="PF26135">
    <property type="entry name" value="YuzI"/>
    <property type="match status" value="1"/>
</dbReference>
<dbReference type="EMBL" id="LGTK01000001">
    <property type="protein sequence ID" value="KPH79161.1"/>
    <property type="molecule type" value="Genomic_DNA"/>
</dbReference>
<dbReference type="InterPro" id="IPR058887">
    <property type="entry name" value="YuzI-like"/>
</dbReference>
<evidence type="ECO:0000256" key="1">
    <source>
        <dbReference type="SAM" id="Phobius"/>
    </source>
</evidence>
<feature type="transmembrane region" description="Helical" evidence="1">
    <location>
        <begin position="5"/>
        <end position="25"/>
    </location>
</feature>
<evidence type="ECO:0000313" key="2">
    <source>
        <dbReference type="EMBL" id="KPH79161.1"/>
    </source>
</evidence>